<protein>
    <recommendedName>
        <fullName evidence="5">Putative 3-methyladenine DNA glycosylase</fullName>
        <ecNumber evidence="5">3.2.2.-</ecNumber>
    </recommendedName>
</protein>
<comment type="similarity">
    <text evidence="1 5">Belongs to the DNA glycosylase MPG family.</text>
</comment>
<accession>A0ABW1ZLE8</accession>
<dbReference type="PANTHER" id="PTHR10429">
    <property type="entry name" value="DNA-3-METHYLADENINE GLYCOSYLASE"/>
    <property type="match status" value="1"/>
</dbReference>
<dbReference type="EC" id="3.2.2.-" evidence="5"/>
<keyword evidence="8" id="KW-1185">Reference proteome</keyword>
<dbReference type="PANTHER" id="PTHR10429:SF0">
    <property type="entry name" value="DNA-3-METHYLADENINE GLYCOSYLASE"/>
    <property type="match status" value="1"/>
</dbReference>
<dbReference type="InterPro" id="IPR036995">
    <property type="entry name" value="MPG_sf"/>
</dbReference>
<comment type="caution">
    <text evidence="7">The sequence shown here is derived from an EMBL/GenBank/DDBJ whole genome shotgun (WGS) entry which is preliminary data.</text>
</comment>
<evidence type="ECO:0000256" key="4">
    <source>
        <dbReference type="ARBA" id="ARBA00023204"/>
    </source>
</evidence>
<dbReference type="CDD" id="cd00540">
    <property type="entry name" value="AAG"/>
    <property type="match status" value="1"/>
</dbReference>
<organism evidence="7 8">
    <name type="scientific">Deinococcus multiflagellatus</name>
    <dbReference type="NCBI Taxonomy" id="1656887"/>
    <lineage>
        <taxon>Bacteria</taxon>
        <taxon>Thermotogati</taxon>
        <taxon>Deinococcota</taxon>
        <taxon>Deinococci</taxon>
        <taxon>Deinococcales</taxon>
        <taxon>Deinococcaceae</taxon>
        <taxon>Deinococcus</taxon>
    </lineage>
</organism>
<name>A0ABW1ZLE8_9DEIO</name>
<evidence type="ECO:0000256" key="5">
    <source>
        <dbReference type="HAMAP-Rule" id="MF_00527"/>
    </source>
</evidence>
<evidence type="ECO:0000313" key="7">
    <source>
        <dbReference type="EMBL" id="MFC6660337.1"/>
    </source>
</evidence>
<feature type="region of interest" description="Disordered" evidence="6">
    <location>
        <begin position="214"/>
        <end position="235"/>
    </location>
</feature>
<evidence type="ECO:0000313" key="8">
    <source>
        <dbReference type="Proteomes" id="UP001596317"/>
    </source>
</evidence>
<dbReference type="HAMAP" id="MF_00527">
    <property type="entry name" value="3MGH"/>
    <property type="match status" value="1"/>
</dbReference>
<dbReference type="Proteomes" id="UP001596317">
    <property type="component" value="Unassembled WGS sequence"/>
</dbReference>
<evidence type="ECO:0000256" key="3">
    <source>
        <dbReference type="ARBA" id="ARBA00022801"/>
    </source>
</evidence>
<proteinExistence type="inferred from homology"/>
<dbReference type="Gene3D" id="3.10.300.10">
    <property type="entry name" value="Methylpurine-DNA glycosylase (MPG)"/>
    <property type="match status" value="1"/>
</dbReference>
<gene>
    <name evidence="7" type="ORF">ACFP90_08175</name>
</gene>
<keyword evidence="2 5" id="KW-0227">DNA damage</keyword>
<dbReference type="Pfam" id="PF02245">
    <property type="entry name" value="Pur_DNA_glyco"/>
    <property type="match status" value="1"/>
</dbReference>
<evidence type="ECO:0000256" key="6">
    <source>
        <dbReference type="SAM" id="MobiDB-lite"/>
    </source>
</evidence>
<dbReference type="RefSeq" id="WP_380055314.1">
    <property type="nucleotide sequence ID" value="NZ_JBHSWB010000001.1"/>
</dbReference>
<reference evidence="8" key="1">
    <citation type="journal article" date="2019" name="Int. J. Syst. Evol. Microbiol.">
        <title>The Global Catalogue of Microorganisms (GCM) 10K type strain sequencing project: providing services to taxonomists for standard genome sequencing and annotation.</title>
        <authorList>
            <consortium name="The Broad Institute Genomics Platform"/>
            <consortium name="The Broad Institute Genome Sequencing Center for Infectious Disease"/>
            <person name="Wu L."/>
            <person name="Ma J."/>
        </authorList>
    </citation>
    <scope>NUCLEOTIDE SEQUENCE [LARGE SCALE GENOMIC DNA]</scope>
    <source>
        <strain evidence="8">CCUG 63830</strain>
    </source>
</reference>
<sequence>MAPGAWTAQFRKLSHAVCAGLSAGAGPAPEFFAGDPVAVARALLGAVMVRVLPDGVTLAARIVETEAYDCPRDPSCHVIARLPGAAAMMAGPPGRVYYHLAYDQPLLNVICRPQGVQASILVRAAEPLLGEERMRERRPVKRRVDLTNGPAKLVQALHLDPELRGQPINGPAFFLVPGEPVPDEQVTTTARVGLRQGAELPWRFLITGNAWVSPGKPSVGGGGAQRERRRAEGER</sequence>
<dbReference type="NCBIfam" id="TIGR00567">
    <property type="entry name" value="3mg"/>
    <property type="match status" value="1"/>
</dbReference>
<evidence type="ECO:0000256" key="2">
    <source>
        <dbReference type="ARBA" id="ARBA00022763"/>
    </source>
</evidence>
<keyword evidence="4 5" id="KW-0234">DNA repair</keyword>
<keyword evidence="3 5" id="KW-0378">Hydrolase</keyword>
<dbReference type="SUPFAM" id="SSF50486">
    <property type="entry name" value="FMT C-terminal domain-like"/>
    <property type="match status" value="1"/>
</dbReference>
<dbReference type="InterPro" id="IPR003180">
    <property type="entry name" value="MPG"/>
</dbReference>
<evidence type="ECO:0000256" key="1">
    <source>
        <dbReference type="ARBA" id="ARBA00009232"/>
    </source>
</evidence>
<feature type="compositionally biased region" description="Basic and acidic residues" evidence="6">
    <location>
        <begin position="225"/>
        <end position="235"/>
    </location>
</feature>
<dbReference type="InterPro" id="IPR011034">
    <property type="entry name" value="Formyl_transferase-like_C_sf"/>
</dbReference>
<dbReference type="EMBL" id="JBHSWB010000001">
    <property type="protein sequence ID" value="MFC6660337.1"/>
    <property type="molecule type" value="Genomic_DNA"/>
</dbReference>